<sequence>MPDQADSLTEQEQLELAVAQKHRKSARISNKQDLSRAQSQPLPIHKDKPRPCSLTLAQQQHQRQILQGRLQHLDTLPAQSKYAKHQKACILKALSLLESSRANADEDELEKLLQQLAIA</sequence>
<dbReference type="EMBL" id="JALJOV010001686">
    <property type="protein sequence ID" value="KAK9843581.1"/>
    <property type="molecule type" value="Genomic_DNA"/>
</dbReference>
<organism evidence="2 3">
    <name type="scientific">Apatococcus fuscideae</name>
    <dbReference type="NCBI Taxonomy" id="2026836"/>
    <lineage>
        <taxon>Eukaryota</taxon>
        <taxon>Viridiplantae</taxon>
        <taxon>Chlorophyta</taxon>
        <taxon>core chlorophytes</taxon>
        <taxon>Trebouxiophyceae</taxon>
        <taxon>Chlorellales</taxon>
        <taxon>Chlorellaceae</taxon>
        <taxon>Apatococcus</taxon>
    </lineage>
</organism>
<name>A0AAW1SDB6_9CHLO</name>
<dbReference type="Proteomes" id="UP001485043">
    <property type="component" value="Unassembled WGS sequence"/>
</dbReference>
<keyword evidence="3" id="KW-1185">Reference proteome</keyword>
<reference evidence="2 3" key="1">
    <citation type="journal article" date="2024" name="Nat. Commun.">
        <title>Phylogenomics reveals the evolutionary origins of lichenization in chlorophyte algae.</title>
        <authorList>
            <person name="Puginier C."/>
            <person name="Libourel C."/>
            <person name="Otte J."/>
            <person name="Skaloud P."/>
            <person name="Haon M."/>
            <person name="Grisel S."/>
            <person name="Petersen M."/>
            <person name="Berrin J.G."/>
            <person name="Delaux P.M."/>
            <person name="Dal Grande F."/>
            <person name="Keller J."/>
        </authorList>
    </citation>
    <scope>NUCLEOTIDE SEQUENCE [LARGE SCALE GENOMIC DNA]</scope>
    <source>
        <strain evidence="2 3">SAG 2523</strain>
    </source>
</reference>
<evidence type="ECO:0000313" key="3">
    <source>
        <dbReference type="Proteomes" id="UP001485043"/>
    </source>
</evidence>
<feature type="compositionally biased region" description="Polar residues" evidence="1">
    <location>
        <begin position="27"/>
        <end position="41"/>
    </location>
</feature>
<feature type="region of interest" description="Disordered" evidence="1">
    <location>
        <begin position="18"/>
        <end position="50"/>
    </location>
</feature>
<proteinExistence type="predicted"/>
<evidence type="ECO:0000313" key="2">
    <source>
        <dbReference type="EMBL" id="KAK9843581.1"/>
    </source>
</evidence>
<evidence type="ECO:0000256" key="1">
    <source>
        <dbReference type="SAM" id="MobiDB-lite"/>
    </source>
</evidence>
<comment type="caution">
    <text evidence="2">The sequence shown here is derived from an EMBL/GenBank/DDBJ whole genome shotgun (WGS) entry which is preliminary data.</text>
</comment>
<gene>
    <name evidence="2" type="ORF">WJX84_001754</name>
</gene>
<dbReference type="AlphaFoldDB" id="A0AAW1SDB6"/>
<protein>
    <submittedName>
        <fullName evidence="2">Uncharacterized protein</fullName>
    </submittedName>
</protein>
<accession>A0AAW1SDB6</accession>